<dbReference type="Gene3D" id="1.10.260.40">
    <property type="entry name" value="lambda repressor-like DNA-binding domains"/>
    <property type="match status" value="1"/>
</dbReference>
<protein>
    <recommendedName>
        <fullName evidence="3">HTH cro/C1-type domain-containing protein</fullName>
    </recommendedName>
</protein>
<comment type="caution">
    <text evidence="4">The sequence shown here is derived from an EMBL/GenBank/DDBJ whole genome shotgun (WGS) entry which is preliminary data.</text>
</comment>
<feature type="coiled-coil region" evidence="2">
    <location>
        <begin position="1"/>
        <end position="28"/>
    </location>
</feature>
<evidence type="ECO:0000256" key="1">
    <source>
        <dbReference type="ARBA" id="ARBA00023125"/>
    </source>
</evidence>
<dbReference type="GO" id="GO:0003700">
    <property type="term" value="F:DNA-binding transcription factor activity"/>
    <property type="evidence" value="ECO:0007669"/>
    <property type="project" value="TreeGrafter"/>
</dbReference>
<dbReference type="GO" id="GO:0005829">
    <property type="term" value="C:cytosol"/>
    <property type="evidence" value="ECO:0007669"/>
    <property type="project" value="TreeGrafter"/>
</dbReference>
<evidence type="ECO:0000256" key="2">
    <source>
        <dbReference type="SAM" id="Coils"/>
    </source>
</evidence>
<dbReference type="InterPro" id="IPR001387">
    <property type="entry name" value="Cro/C1-type_HTH"/>
</dbReference>
<sequence>MSHLDKRLDSLGNRLRHLRKEVHRLTLEQLARQTGISRANLSRIEKGEVSPTADTLITLANFFGVSLDWLVLGEEKGVSASTVRETSHFYTWMEELDEKEMTEVQLFVDFLKYRRKKTNPRPKN</sequence>
<dbReference type="InterPro" id="IPR050807">
    <property type="entry name" value="TransReg_Diox_bact_type"/>
</dbReference>
<evidence type="ECO:0000313" key="5">
    <source>
        <dbReference type="Proteomes" id="UP000196475"/>
    </source>
</evidence>
<reference evidence="5" key="1">
    <citation type="submission" date="2016-06" db="EMBL/GenBank/DDBJ databases">
        <authorList>
            <person name="Nascimento L."/>
            <person name="Pereira R.V."/>
            <person name="Martins L.F."/>
            <person name="Quaggio R.B."/>
            <person name="Silva A.M."/>
            <person name="Setubal J.C."/>
        </authorList>
    </citation>
    <scope>NUCLEOTIDE SEQUENCE [LARGE SCALE GENOMIC DNA]</scope>
</reference>
<dbReference type="PANTHER" id="PTHR46797:SF1">
    <property type="entry name" value="METHYLPHOSPHONATE SYNTHASE"/>
    <property type="match status" value="1"/>
</dbReference>
<dbReference type="PROSITE" id="PS50943">
    <property type="entry name" value="HTH_CROC1"/>
    <property type="match status" value="1"/>
</dbReference>
<dbReference type="SUPFAM" id="SSF47413">
    <property type="entry name" value="lambda repressor-like DNA-binding domains"/>
    <property type="match status" value="1"/>
</dbReference>
<gene>
    <name evidence="4" type="ORF">BAA01_06445</name>
</gene>
<dbReference type="InterPro" id="IPR010982">
    <property type="entry name" value="Lambda_DNA-bd_dom_sf"/>
</dbReference>
<dbReference type="Proteomes" id="UP000196475">
    <property type="component" value="Unassembled WGS sequence"/>
</dbReference>
<keyword evidence="1" id="KW-0238">DNA-binding</keyword>
<keyword evidence="2" id="KW-0175">Coiled coil</keyword>
<evidence type="ECO:0000313" key="4">
    <source>
        <dbReference type="EMBL" id="OUM85764.1"/>
    </source>
</evidence>
<dbReference type="CDD" id="cd00093">
    <property type="entry name" value="HTH_XRE"/>
    <property type="match status" value="1"/>
</dbReference>
<evidence type="ECO:0000259" key="3">
    <source>
        <dbReference type="PROSITE" id="PS50943"/>
    </source>
</evidence>
<dbReference type="SMART" id="SM00530">
    <property type="entry name" value="HTH_XRE"/>
    <property type="match status" value="1"/>
</dbReference>
<dbReference type="GO" id="GO:0003677">
    <property type="term" value="F:DNA binding"/>
    <property type="evidence" value="ECO:0007669"/>
    <property type="project" value="UniProtKB-KW"/>
</dbReference>
<organism evidence="4 5">
    <name type="scientific">Bacillus thermozeamaize</name>
    <dbReference type="NCBI Taxonomy" id="230954"/>
    <lineage>
        <taxon>Bacteria</taxon>
        <taxon>Bacillati</taxon>
        <taxon>Bacillota</taxon>
        <taxon>Bacilli</taxon>
        <taxon>Bacillales</taxon>
        <taxon>Bacillaceae</taxon>
        <taxon>Bacillus</taxon>
    </lineage>
</organism>
<dbReference type="Pfam" id="PF01381">
    <property type="entry name" value="HTH_3"/>
    <property type="match status" value="1"/>
</dbReference>
<proteinExistence type="predicted"/>
<dbReference type="AlphaFoldDB" id="A0A1Y3PF37"/>
<feature type="domain" description="HTH cro/C1-type" evidence="3">
    <location>
        <begin position="15"/>
        <end position="70"/>
    </location>
</feature>
<dbReference type="PANTHER" id="PTHR46797">
    <property type="entry name" value="HTH-TYPE TRANSCRIPTIONAL REGULATOR"/>
    <property type="match status" value="1"/>
</dbReference>
<dbReference type="EMBL" id="LZRT01000097">
    <property type="protein sequence ID" value="OUM85764.1"/>
    <property type="molecule type" value="Genomic_DNA"/>
</dbReference>
<accession>A0A1Y3PF37</accession>
<name>A0A1Y3PF37_9BACI</name>